<proteinExistence type="predicted"/>
<evidence type="ECO:0000256" key="1">
    <source>
        <dbReference type="SAM" id="MobiDB-lite"/>
    </source>
</evidence>
<accession>A0A382Y834</accession>
<feature type="region of interest" description="Disordered" evidence="1">
    <location>
        <begin position="88"/>
        <end position="146"/>
    </location>
</feature>
<gene>
    <name evidence="2" type="ORF">METZ01_LOCUS432267</name>
</gene>
<dbReference type="EMBL" id="UINC01173685">
    <property type="protein sequence ID" value="SVD79413.1"/>
    <property type="molecule type" value="Genomic_DNA"/>
</dbReference>
<feature type="region of interest" description="Disordered" evidence="1">
    <location>
        <begin position="43"/>
        <end position="68"/>
    </location>
</feature>
<sequence length="146" mass="14830">MTGRLGRVHRGDSFGSVKPISSYAARAVIVLITVALTVASCGSSQVESDSELPKATDPLPATTRQGSATATTFAGPVVVSTTTIAATSSTSVATTAANESLNQDSTDSTPSTSAPTTLPPQTTVPNPETFEPDAPQTGFVTYEPKA</sequence>
<evidence type="ECO:0000313" key="2">
    <source>
        <dbReference type="EMBL" id="SVD79413.1"/>
    </source>
</evidence>
<reference evidence="2" key="1">
    <citation type="submission" date="2018-05" db="EMBL/GenBank/DDBJ databases">
        <authorList>
            <person name="Lanie J.A."/>
            <person name="Ng W.-L."/>
            <person name="Kazmierczak K.M."/>
            <person name="Andrzejewski T.M."/>
            <person name="Davidsen T.M."/>
            <person name="Wayne K.J."/>
            <person name="Tettelin H."/>
            <person name="Glass J.I."/>
            <person name="Rusch D."/>
            <person name="Podicherti R."/>
            <person name="Tsui H.-C.T."/>
            <person name="Winkler M.E."/>
        </authorList>
    </citation>
    <scope>NUCLEOTIDE SEQUENCE</scope>
</reference>
<organism evidence="2">
    <name type="scientific">marine metagenome</name>
    <dbReference type="NCBI Taxonomy" id="408172"/>
    <lineage>
        <taxon>unclassified sequences</taxon>
        <taxon>metagenomes</taxon>
        <taxon>ecological metagenomes</taxon>
    </lineage>
</organism>
<feature type="compositionally biased region" description="Low complexity" evidence="1">
    <location>
        <begin position="88"/>
        <end position="97"/>
    </location>
</feature>
<name>A0A382Y834_9ZZZZ</name>
<protein>
    <submittedName>
        <fullName evidence="2">Uncharacterized protein</fullName>
    </submittedName>
</protein>
<dbReference type="AlphaFoldDB" id="A0A382Y834"/>
<feature type="compositionally biased region" description="Low complexity" evidence="1">
    <location>
        <begin position="105"/>
        <end position="123"/>
    </location>
</feature>